<accession>A0A5J4Q7Y3</accession>
<feature type="domain" description="Phage terminase large subunit N-terminal" evidence="1">
    <location>
        <begin position="76"/>
        <end position="248"/>
    </location>
</feature>
<dbReference type="Pfam" id="PF04466">
    <property type="entry name" value="Terminase_3"/>
    <property type="match status" value="1"/>
</dbReference>
<dbReference type="InterPro" id="IPR027417">
    <property type="entry name" value="P-loop_NTPase"/>
</dbReference>
<reference evidence="2" key="1">
    <citation type="submission" date="2019-03" db="EMBL/GenBank/DDBJ databases">
        <title>Single cell metagenomics reveals metabolic interactions within the superorganism composed of flagellate Streblomastix strix and complex community of Bacteroidetes bacteria on its surface.</title>
        <authorList>
            <person name="Treitli S.C."/>
            <person name="Kolisko M."/>
            <person name="Husnik F."/>
            <person name="Keeling P."/>
            <person name="Hampl V."/>
        </authorList>
    </citation>
    <scope>NUCLEOTIDE SEQUENCE</scope>
    <source>
        <strain evidence="2">STM</strain>
    </source>
</reference>
<evidence type="ECO:0000259" key="1">
    <source>
        <dbReference type="Pfam" id="PF04466"/>
    </source>
</evidence>
<dbReference type="Gene3D" id="3.40.50.300">
    <property type="entry name" value="P-loop containing nucleotide triphosphate hydrolases"/>
    <property type="match status" value="1"/>
</dbReference>
<protein>
    <recommendedName>
        <fullName evidence="1">Phage terminase large subunit N-terminal domain-containing protein</fullName>
    </recommendedName>
</protein>
<organism evidence="2">
    <name type="scientific">termite gut metagenome</name>
    <dbReference type="NCBI Taxonomy" id="433724"/>
    <lineage>
        <taxon>unclassified sequences</taxon>
        <taxon>metagenomes</taxon>
        <taxon>organismal metagenomes</taxon>
    </lineage>
</organism>
<dbReference type="AlphaFoldDB" id="A0A5J4Q7Y3"/>
<proteinExistence type="predicted"/>
<dbReference type="InterPro" id="IPR035412">
    <property type="entry name" value="Terminase_L_N"/>
</dbReference>
<evidence type="ECO:0000313" key="2">
    <source>
        <dbReference type="EMBL" id="KAA6317170.1"/>
    </source>
</evidence>
<sequence>MASNKLKPPKSIRIEFKPSPRQYELWKLLQPNYCPYCGGGIEQVLIGYDPNHNPQYKPQCLKCNSQNLPQLILGGGSAGGGKSFVGSVWLISSCIRFDNIRAVVGRKTLKSLKESTWNTIKSILKDWGLKEDLNFKINNLEGTLTFWNDSVIIMKEMADIPSDPNFERFGSSEYTIAFVDEVSEISEKAIEVLFSRLRWRIHETFKTSRMLMTTNPTINWVRSRFVQDENGEKITPREGEAYIPFSVYDNPNIAFRQTYEAALNKIRDQATKERLLYGNWDFVETNDMAIYNKFDGAKHLVTGLKEQVYNPSKPLITVWDFNVAPQMSTLTAQIDYDNKKVYILEEVLGKPENKENNTPALSRKMKNKLYRDKHIGGVDVTGDPAGLQRSTTNEDGVNNYTIILDTLGSGILRPKLKLLKKQPPQVTRCDFVNEVFAGYKGWEIRIDVCCRKLTEDLIYQLKNNDGTKSKQKVTDPKTGVKYEKYGHLSDCLDYLLCYYGTW</sequence>
<name>A0A5J4Q7Y3_9ZZZZ</name>
<comment type="caution">
    <text evidence="2">The sequence shown here is derived from an EMBL/GenBank/DDBJ whole genome shotgun (WGS) entry which is preliminary data.</text>
</comment>
<gene>
    <name evidence="2" type="ORF">EZS27_032634</name>
</gene>
<dbReference type="EMBL" id="SNRY01004614">
    <property type="protein sequence ID" value="KAA6317170.1"/>
    <property type="molecule type" value="Genomic_DNA"/>
</dbReference>